<feature type="domain" description="Zn(2)-C6 fungal-type" evidence="6">
    <location>
        <begin position="33"/>
        <end position="66"/>
    </location>
</feature>
<accession>A0A4Y7PYE3</accession>
<dbReference type="CDD" id="cd00067">
    <property type="entry name" value="GAL4"/>
    <property type="match status" value="1"/>
</dbReference>
<dbReference type="Pfam" id="PF00172">
    <property type="entry name" value="Zn_clus"/>
    <property type="match status" value="1"/>
</dbReference>
<dbReference type="InterPro" id="IPR036864">
    <property type="entry name" value="Zn2-C6_fun-type_DNA-bd_sf"/>
</dbReference>
<dbReference type="PANTHER" id="PTHR46910">
    <property type="entry name" value="TRANSCRIPTION FACTOR PDR1"/>
    <property type="match status" value="1"/>
</dbReference>
<comment type="subcellular location">
    <subcellularLocation>
        <location evidence="1">Nucleus</location>
    </subcellularLocation>
</comment>
<feature type="compositionally biased region" description="Low complexity" evidence="5">
    <location>
        <begin position="353"/>
        <end position="367"/>
    </location>
</feature>
<dbReference type="Gene3D" id="4.10.240.10">
    <property type="entry name" value="Zn(2)-C6 fungal-type DNA-binding domain"/>
    <property type="match status" value="1"/>
</dbReference>
<dbReference type="STRING" id="50990.A0A4Y7PYE3"/>
<dbReference type="AlphaFoldDB" id="A0A4Y7PYE3"/>
<keyword evidence="8" id="KW-1185">Reference proteome</keyword>
<evidence type="ECO:0000313" key="7">
    <source>
        <dbReference type="EMBL" id="TDL19912.1"/>
    </source>
</evidence>
<evidence type="ECO:0000256" key="2">
    <source>
        <dbReference type="ARBA" id="ARBA00022723"/>
    </source>
</evidence>
<dbReference type="InterPro" id="IPR050987">
    <property type="entry name" value="AtrR-like"/>
</dbReference>
<dbReference type="EMBL" id="ML170192">
    <property type="protein sequence ID" value="TDL19912.1"/>
    <property type="molecule type" value="Genomic_DNA"/>
</dbReference>
<feature type="region of interest" description="Disordered" evidence="5">
    <location>
        <begin position="24"/>
        <end position="46"/>
    </location>
</feature>
<dbReference type="GO" id="GO:0008270">
    <property type="term" value="F:zinc ion binding"/>
    <property type="evidence" value="ECO:0007669"/>
    <property type="project" value="InterPro"/>
</dbReference>
<evidence type="ECO:0000259" key="6">
    <source>
        <dbReference type="PROSITE" id="PS50048"/>
    </source>
</evidence>
<dbReference type="GO" id="GO:0000981">
    <property type="term" value="F:DNA-binding transcription factor activity, RNA polymerase II-specific"/>
    <property type="evidence" value="ECO:0007669"/>
    <property type="project" value="InterPro"/>
</dbReference>
<proteinExistence type="predicted"/>
<dbReference type="SUPFAM" id="SSF57701">
    <property type="entry name" value="Zn2/Cys6 DNA-binding domain"/>
    <property type="match status" value="1"/>
</dbReference>
<feature type="compositionally biased region" description="Gly residues" evidence="5">
    <location>
        <begin position="310"/>
        <end position="325"/>
    </location>
</feature>
<dbReference type="OrthoDB" id="2123952at2759"/>
<dbReference type="InterPro" id="IPR001138">
    <property type="entry name" value="Zn2Cys6_DnaBD"/>
</dbReference>
<keyword evidence="2" id="KW-0479">Metal-binding</keyword>
<evidence type="ECO:0000256" key="1">
    <source>
        <dbReference type="ARBA" id="ARBA00004123"/>
    </source>
</evidence>
<keyword evidence="4" id="KW-0539">Nucleus</keyword>
<keyword evidence="3" id="KW-0238">DNA-binding</keyword>
<sequence>MPRSPTTRTRSVVVDVVPDLDLSQENRKRSSRACDQCRKTKSKCDPSDIDGMPCRSCATTGVECLYLGPSFKRGPPKGYIHALERRLHEVEAVLGTLIGSSDPRARSLIADLSKDPLAKNIVQRVVVGPFGPSGRSNELSHSGIDESHCASLLGDDMTESSRLAFQSRQLREQLSLDDGNFALPRPTRQWQNSLLRRLSMSPDSPKTDTERSSLSPNSAYTENSMPFYPKTPEHWTGLYTFDDGEEAPQAVIEDERKVDMRRSTNGFATRPVEEDEALSSRMIASMLGIDIHPQHQQALQNISNGDHHGGGGGTGGGTGGGGGSVGHHYPQYKFAVQHQQQNQQQQHQHHAASNGSPSPSNSPPSTSYTWPMAWTPPKVQQR</sequence>
<evidence type="ECO:0000256" key="5">
    <source>
        <dbReference type="SAM" id="MobiDB-lite"/>
    </source>
</evidence>
<evidence type="ECO:0000313" key="8">
    <source>
        <dbReference type="Proteomes" id="UP000294933"/>
    </source>
</evidence>
<dbReference type="PROSITE" id="PS00463">
    <property type="entry name" value="ZN2_CY6_FUNGAL_1"/>
    <property type="match status" value="1"/>
</dbReference>
<dbReference type="GO" id="GO:0003677">
    <property type="term" value="F:DNA binding"/>
    <property type="evidence" value="ECO:0007669"/>
    <property type="project" value="UniProtKB-KW"/>
</dbReference>
<feature type="compositionally biased region" description="Basic and acidic residues" evidence="5">
    <location>
        <begin position="35"/>
        <end position="46"/>
    </location>
</feature>
<gene>
    <name evidence="7" type="ORF">BD410DRAFT_393356</name>
</gene>
<feature type="region of interest" description="Disordered" evidence="5">
    <location>
        <begin position="197"/>
        <end position="227"/>
    </location>
</feature>
<dbReference type="PROSITE" id="PS50048">
    <property type="entry name" value="ZN2_CY6_FUNGAL_2"/>
    <property type="match status" value="1"/>
</dbReference>
<dbReference type="GO" id="GO:0005634">
    <property type="term" value="C:nucleus"/>
    <property type="evidence" value="ECO:0007669"/>
    <property type="project" value="UniProtKB-SubCell"/>
</dbReference>
<name>A0A4Y7PYE3_9AGAM</name>
<dbReference type="VEuPathDB" id="FungiDB:BD410DRAFT_393356"/>
<dbReference type="Proteomes" id="UP000294933">
    <property type="component" value="Unassembled WGS sequence"/>
</dbReference>
<dbReference type="PANTHER" id="PTHR46910:SF3">
    <property type="entry name" value="HALOTOLERANCE PROTEIN 9-RELATED"/>
    <property type="match status" value="1"/>
</dbReference>
<evidence type="ECO:0000256" key="3">
    <source>
        <dbReference type="ARBA" id="ARBA00023125"/>
    </source>
</evidence>
<feature type="compositionally biased region" description="Low complexity" evidence="5">
    <location>
        <begin position="337"/>
        <end position="346"/>
    </location>
</feature>
<evidence type="ECO:0000256" key="4">
    <source>
        <dbReference type="ARBA" id="ARBA00023242"/>
    </source>
</evidence>
<feature type="compositionally biased region" description="Polar residues" evidence="5">
    <location>
        <begin position="212"/>
        <end position="224"/>
    </location>
</feature>
<protein>
    <recommendedName>
        <fullName evidence="6">Zn(2)-C6 fungal-type domain-containing protein</fullName>
    </recommendedName>
</protein>
<dbReference type="SMART" id="SM00066">
    <property type="entry name" value="GAL4"/>
    <property type="match status" value="1"/>
</dbReference>
<organism evidence="7 8">
    <name type="scientific">Rickenella mellea</name>
    <dbReference type="NCBI Taxonomy" id="50990"/>
    <lineage>
        <taxon>Eukaryota</taxon>
        <taxon>Fungi</taxon>
        <taxon>Dikarya</taxon>
        <taxon>Basidiomycota</taxon>
        <taxon>Agaricomycotina</taxon>
        <taxon>Agaricomycetes</taxon>
        <taxon>Hymenochaetales</taxon>
        <taxon>Rickenellaceae</taxon>
        <taxon>Rickenella</taxon>
    </lineage>
</organism>
<feature type="region of interest" description="Disordered" evidence="5">
    <location>
        <begin position="301"/>
        <end position="382"/>
    </location>
</feature>
<reference evidence="7 8" key="1">
    <citation type="submission" date="2018-06" db="EMBL/GenBank/DDBJ databases">
        <title>A transcriptomic atlas of mushroom development highlights an independent origin of complex multicellularity.</title>
        <authorList>
            <consortium name="DOE Joint Genome Institute"/>
            <person name="Krizsan K."/>
            <person name="Almasi E."/>
            <person name="Merenyi Z."/>
            <person name="Sahu N."/>
            <person name="Viragh M."/>
            <person name="Koszo T."/>
            <person name="Mondo S."/>
            <person name="Kiss B."/>
            <person name="Balint B."/>
            <person name="Kues U."/>
            <person name="Barry K."/>
            <person name="Hegedus J.C."/>
            <person name="Henrissat B."/>
            <person name="Johnson J."/>
            <person name="Lipzen A."/>
            <person name="Ohm R."/>
            <person name="Nagy I."/>
            <person name="Pangilinan J."/>
            <person name="Yan J."/>
            <person name="Xiong Y."/>
            <person name="Grigoriev I.V."/>
            <person name="Hibbett D.S."/>
            <person name="Nagy L.G."/>
        </authorList>
    </citation>
    <scope>NUCLEOTIDE SEQUENCE [LARGE SCALE GENOMIC DNA]</scope>
    <source>
        <strain evidence="7 8">SZMC22713</strain>
    </source>
</reference>